<sequence>MTILPAHLPPQPSSAVLCTYSPVPLCVTIDGRHPSANSSRHANKPHVLLANALALLRKLLVEGREVQCSI</sequence>
<accession>A0A0C3J702</accession>
<dbReference type="HOGENOM" id="CLU_2758818_0_0_1"/>
<dbReference type="AlphaFoldDB" id="A0A0C3J702"/>
<proteinExistence type="predicted"/>
<name>A0A0C3J702_PISTI</name>
<evidence type="ECO:0000313" key="2">
    <source>
        <dbReference type="Proteomes" id="UP000054217"/>
    </source>
</evidence>
<dbReference type="EMBL" id="KN831969">
    <property type="protein sequence ID" value="KIO04813.1"/>
    <property type="molecule type" value="Genomic_DNA"/>
</dbReference>
<dbReference type="InParanoid" id="A0A0C3J702"/>
<keyword evidence="2" id="KW-1185">Reference proteome</keyword>
<dbReference type="Proteomes" id="UP000054217">
    <property type="component" value="Unassembled WGS sequence"/>
</dbReference>
<organism evidence="1 2">
    <name type="scientific">Pisolithus tinctorius Marx 270</name>
    <dbReference type="NCBI Taxonomy" id="870435"/>
    <lineage>
        <taxon>Eukaryota</taxon>
        <taxon>Fungi</taxon>
        <taxon>Dikarya</taxon>
        <taxon>Basidiomycota</taxon>
        <taxon>Agaricomycotina</taxon>
        <taxon>Agaricomycetes</taxon>
        <taxon>Agaricomycetidae</taxon>
        <taxon>Boletales</taxon>
        <taxon>Sclerodermatineae</taxon>
        <taxon>Pisolithaceae</taxon>
        <taxon>Pisolithus</taxon>
    </lineage>
</organism>
<dbReference type="OrthoDB" id="10454600at2759"/>
<reference evidence="1 2" key="1">
    <citation type="submission" date="2014-04" db="EMBL/GenBank/DDBJ databases">
        <authorList>
            <consortium name="DOE Joint Genome Institute"/>
            <person name="Kuo A."/>
            <person name="Kohler A."/>
            <person name="Costa M.D."/>
            <person name="Nagy L.G."/>
            <person name="Floudas D."/>
            <person name="Copeland A."/>
            <person name="Barry K.W."/>
            <person name="Cichocki N."/>
            <person name="Veneault-Fourrey C."/>
            <person name="LaButti K."/>
            <person name="Lindquist E.A."/>
            <person name="Lipzen A."/>
            <person name="Lundell T."/>
            <person name="Morin E."/>
            <person name="Murat C."/>
            <person name="Sun H."/>
            <person name="Tunlid A."/>
            <person name="Henrissat B."/>
            <person name="Grigoriev I.V."/>
            <person name="Hibbett D.S."/>
            <person name="Martin F."/>
            <person name="Nordberg H.P."/>
            <person name="Cantor M.N."/>
            <person name="Hua S.X."/>
        </authorList>
    </citation>
    <scope>NUCLEOTIDE SEQUENCE [LARGE SCALE GENOMIC DNA]</scope>
    <source>
        <strain evidence="1 2">Marx 270</strain>
    </source>
</reference>
<evidence type="ECO:0000313" key="1">
    <source>
        <dbReference type="EMBL" id="KIO04813.1"/>
    </source>
</evidence>
<protein>
    <submittedName>
        <fullName evidence="1">Uncharacterized protein</fullName>
    </submittedName>
</protein>
<reference evidence="2" key="2">
    <citation type="submission" date="2015-01" db="EMBL/GenBank/DDBJ databases">
        <title>Evolutionary Origins and Diversification of the Mycorrhizal Mutualists.</title>
        <authorList>
            <consortium name="DOE Joint Genome Institute"/>
            <consortium name="Mycorrhizal Genomics Consortium"/>
            <person name="Kohler A."/>
            <person name="Kuo A."/>
            <person name="Nagy L.G."/>
            <person name="Floudas D."/>
            <person name="Copeland A."/>
            <person name="Barry K.W."/>
            <person name="Cichocki N."/>
            <person name="Veneault-Fourrey C."/>
            <person name="LaButti K."/>
            <person name="Lindquist E.A."/>
            <person name="Lipzen A."/>
            <person name="Lundell T."/>
            <person name="Morin E."/>
            <person name="Murat C."/>
            <person name="Riley R."/>
            <person name="Ohm R."/>
            <person name="Sun H."/>
            <person name="Tunlid A."/>
            <person name="Henrissat B."/>
            <person name="Grigoriev I.V."/>
            <person name="Hibbett D.S."/>
            <person name="Martin F."/>
        </authorList>
    </citation>
    <scope>NUCLEOTIDE SEQUENCE [LARGE SCALE GENOMIC DNA]</scope>
    <source>
        <strain evidence="2">Marx 270</strain>
    </source>
</reference>
<gene>
    <name evidence="1" type="ORF">M404DRAFT_1000357</name>
</gene>